<evidence type="ECO:0000313" key="1">
    <source>
        <dbReference type="EMBL" id="KAK3786634.1"/>
    </source>
</evidence>
<reference evidence="1" key="1">
    <citation type="journal article" date="2023" name="G3 (Bethesda)">
        <title>A reference genome for the long-term kleptoplast-retaining sea slug Elysia crispata morphotype clarki.</title>
        <authorList>
            <person name="Eastman K.E."/>
            <person name="Pendleton A.L."/>
            <person name="Shaikh M.A."/>
            <person name="Suttiyut T."/>
            <person name="Ogas R."/>
            <person name="Tomko P."/>
            <person name="Gavelis G."/>
            <person name="Widhalm J.R."/>
            <person name="Wisecaver J.H."/>
        </authorList>
    </citation>
    <scope>NUCLEOTIDE SEQUENCE</scope>
    <source>
        <strain evidence="1">ECLA1</strain>
    </source>
</reference>
<dbReference type="EMBL" id="JAWDGP010001951">
    <property type="protein sequence ID" value="KAK3786634.1"/>
    <property type="molecule type" value="Genomic_DNA"/>
</dbReference>
<gene>
    <name evidence="1" type="ORF">RRG08_027591</name>
</gene>
<dbReference type="Proteomes" id="UP001283361">
    <property type="component" value="Unassembled WGS sequence"/>
</dbReference>
<organism evidence="1 2">
    <name type="scientific">Elysia crispata</name>
    <name type="common">lettuce slug</name>
    <dbReference type="NCBI Taxonomy" id="231223"/>
    <lineage>
        <taxon>Eukaryota</taxon>
        <taxon>Metazoa</taxon>
        <taxon>Spiralia</taxon>
        <taxon>Lophotrochozoa</taxon>
        <taxon>Mollusca</taxon>
        <taxon>Gastropoda</taxon>
        <taxon>Heterobranchia</taxon>
        <taxon>Euthyneura</taxon>
        <taxon>Panpulmonata</taxon>
        <taxon>Sacoglossa</taxon>
        <taxon>Placobranchoidea</taxon>
        <taxon>Plakobranchidae</taxon>
        <taxon>Elysia</taxon>
    </lineage>
</organism>
<comment type="caution">
    <text evidence="1">The sequence shown here is derived from an EMBL/GenBank/DDBJ whole genome shotgun (WGS) entry which is preliminary data.</text>
</comment>
<name>A0AAE1AEV1_9GAST</name>
<proteinExistence type="predicted"/>
<protein>
    <submittedName>
        <fullName evidence="1">Uncharacterized protein</fullName>
    </submittedName>
</protein>
<dbReference type="AlphaFoldDB" id="A0AAE1AEV1"/>
<accession>A0AAE1AEV1</accession>
<evidence type="ECO:0000313" key="2">
    <source>
        <dbReference type="Proteomes" id="UP001283361"/>
    </source>
</evidence>
<keyword evidence="2" id="KW-1185">Reference proteome</keyword>
<sequence length="174" mass="19258">MDLEVISSCGAALTFEWSWISYHETLVHGSMRIEMFRGFSDGLYSKVSGLEWSSSSGCSDQLKQSGSLFKEGVKTMGRGSSPEFNNGRTIRSQHLIGKEEALVSLDLPCLLFRHQGQSAARRPCSRAKSTRLLFTLPITTPPLFLSPRPDFVSCLTPLVAKDAHGYRKSPEDTI</sequence>